<dbReference type="InterPro" id="IPR007685">
    <property type="entry name" value="RelA_SpoT"/>
</dbReference>
<dbReference type="SMART" id="SM00954">
    <property type="entry name" value="RelA_SpoT"/>
    <property type="match status" value="1"/>
</dbReference>
<dbReference type="PANTHER" id="PTHR21262:SF31">
    <property type="entry name" value="GTP PYROPHOSPHOKINASE"/>
    <property type="match status" value="1"/>
</dbReference>
<evidence type="ECO:0000313" key="4">
    <source>
        <dbReference type="Proteomes" id="UP000176939"/>
    </source>
</evidence>
<reference evidence="3 4" key="1">
    <citation type="journal article" date="2016" name="Nat. Commun.">
        <title>Thousands of microbial genomes shed light on interconnected biogeochemical processes in an aquifer system.</title>
        <authorList>
            <person name="Anantharaman K."/>
            <person name="Brown C.T."/>
            <person name="Hug L.A."/>
            <person name="Sharon I."/>
            <person name="Castelle C.J."/>
            <person name="Probst A.J."/>
            <person name="Thomas B.C."/>
            <person name="Singh A."/>
            <person name="Wilkins M.J."/>
            <person name="Karaoz U."/>
            <person name="Brodie E.L."/>
            <person name="Williams K.H."/>
            <person name="Hubbard S.S."/>
            <person name="Banfield J.F."/>
        </authorList>
    </citation>
    <scope>NUCLEOTIDE SEQUENCE [LARGE SCALE GENOMIC DNA]</scope>
</reference>
<dbReference type="InterPro" id="IPR003607">
    <property type="entry name" value="HD/PDEase_dom"/>
</dbReference>
<protein>
    <recommendedName>
        <fullName evidence="5">HD/PDEase domain-containing protein</fullName>
    </recommendedName>
</protein>
<evidence type="ECO:0000259" key="2">
    <source>
        <dbReference type="SMART" id="SM00954"/>
    </source>
</evidence>
<dbReference type="GO" id="GO:0015969">
    <property type="term" value="P:guanosine tetraphosphate metabolic process"/>
    <property type="evidence" value="ECO:0007669"/>
    <property type="project" value="InterPro"/>
</dbReference>
<evidence type="ECO:0000313" key="3">
    <source>
        <dbReference type="EMBL" id="OGM09023.1"/>
    </source>
</evidence>
<organism evidence="3 4">
    <name type="scientific">Candidatus Woesebacteria bacterium RBG_13_36_22</name>
    <dbReference type="NCBI Taxonomy" id="1802478"/>
    <lineage>
        <taxon>Bacteria</taxon>
        <taxon>Candidatus Woeseibacteriota</taxon>
    </lineage>
</organism>
<evidence type="ECO:0008006" key="5">
    <source>
        <dbReference type="Google" id="ProtNLM"/>
    </source>
</evidence>
<dbReference type="InterPro" id="IPR043519">
    <property type="entry name" value="NT_sf"/>
</dbReference>
<evidence type="ECO:0000259" key="1">
    <source>
        <dbReference type="SMART" id="SM00471"/>
    </source>
</evidence>
<dbReference type="EMBL" id="MGFQ01000030">
    <property type="protein sequence ID" value="OGM09023.1"/>
    <property type="molecule type" value="Genomic_DNA"/>
</dbReference>
<dbReference type="Pfam" id="PF04607">
    <property type="entry name" value="RelA_SpoT"/>
    <property type="match status" value="1"/>
</dbReference>
<dbReference type="Pfam" id="PF13328">
    <property type="entry name" value="HD_4"/>
    <property type="match status" value="1"/>
</dbReference>
<dbReference type="Gene3D" id="3.30.460.10">
    <property type="entry name" value="Beta Polymerase, domain 2"/>
    <property type="match status" value="1"/>
</dbReference>
<feature type="domain" description="HD/PDEase" evidence="1">
    <location>
        <begin position="44"/>
        <end position="170"/>
    </location>
</feature>
<comment type="caution">
    <text evidence="3">The sequence shown here is derived from an EMBL/GenBank/DDBJ whole genome shotgun (WGS) entry which is preliminary data.</text>
</comment>
<dbReference type="AlphaFoldDB" id="A0A1F7X2B6"/>
<dbReference type="PANTHER" id="PTHR21262">
    <property type="entry name" value="GUANOSINE-3',5'-BIS DIPHOSPHATE 3'-PYROPHOSPHOHYDROLASE"/>
    <property type="match status" value="1"/>
</dbReference>
<dbReference type="SMART" id="SM00471">
    <property type="entry name" value="HDc"/>
    <property type="match status" value="1"/>
</dbReference>
<dbReference type="GO" id="GO:0005886">
    <property type="term" value="C:plasma membrane"/>
    <property type="evidence" value="ECO:0007669"/>
    <property type="project" value="TreeGrafter"/>
</dbReference>
<dbReference type="SUPFAM" id="SSF81301">
    <property type="entry name" value="Nucleotidyltransferase"/>
    <property type="match status" value="1"/>
</dbReference>
<accession>A0A1F7X2B6</accession>
<feature type="domain" description="RelA/SpoT" evidence="2">
    <location>
        <begin position="252"/>
        <end position="372"/>
    </location>
</feature>
<name>A0A1F7X2B6_9BACT</name>
<dbReference type="SUPFAM" id="SSF109604">
    <property type="entry name" value="HD-domain/PDEase-like"/>
    <property type="match status" value="1"/>
</dbReference>
<gene>
    <name evidence="3" type="ORF">A2Z67_01270</name>
</gene>
<dbReference type="Proteomes" id="UP000176939">
    <property type="component" value="Unassembled WGS sequence"/>
</dbReference>
<sequence length="613" mass="70020">MVRERDCDPLISPEKLSDFLLQSKKASSALKIAERCHAGKFRYSGESYIEHPKEVARIIYEEWGIHSEDLICSAFLHDVVEDAKITLDQITNLFGTNVSFIVDGVSQFEAQDITHDKPLDLDKEKEYKKQIDKETLRKIFSWHYVNETVGILKLADRLHNSRTLNSVPAEKRKPKAQETLNAYVPLAEALGMWMVKRELEDLSYEHIDSKEYRDMETSIKGDSRLNEQTMAYISSTIARLLNESLVDAKVSVRINSSYATIQKIRDAVLSGKPNFRISDINDLVNYRITVKSKLECYKVLGILNDFFGKKEKNMDFSRFDEFIADPPTNNYQALQMTINSVGGAVEIAVATEDMEDFNNWGVVSLIRKGEKKLDDYKLKLVFSEDGKVRYLPRNATVIDWLYTVNPQEAASIDSVVIDDKVKLLSYVIPNASLVTVVIPHEERIAPDPILLNYCLPQTKKIIERQMDELADSKLIDLGKKNLRKILQDRGILYLEDLVESGKLKGTTTSTLKNIYRLMGLDQSENEVISWLNDKGITKDKMNVSTIEVEGKDQPHILSALTFLIQSNILLIKHIKNGGSFKLRLLIERLNENEINDLYNKLKSDPRFVNILTC</sequence>
<dbReference type="Gene3D" id="1.10.3210.10">
    <property type="entry name" value="Hypothetical protein af1432"/>
    <property type="match status" value="1"/>
</dbReference>
<proteinExistence type="predicted"/>
<dbReference type="CDD" id="cd00077">
    <property type="entry name" value="HDc"/>
    <property type="match status" value="1"/>
</dbReference>
<dbReference type="CDD" id="cd05399">
    <property type="entry name" value="NT_Rel-Spo_like"/>
    <property type="match status" value="1"/>
</dbReference>